<dbReference type="GO" id="GO:0003682">
    <property type="term" value="F:chromatin binding"/>
    <property type="evidence" value="ECO:0007669"/>
    <property type="project" value="TreeGrafter"/>
</dbReference>
<evidence type="ECO:0000313" key="3">
    <source>
        <dbReference type="EMBL" id="TCD65942.1"/>
    </source>
</evidence>
<keyword evidence="2" id="KW-0539">Nucleus</keyword>
<comment type="caution">
    <text evidence="3">The sequence shown here is derived from an EMBL/GenBank/DDBJ whole genome shotgun (WGS) entry which is preliminary data.</text>
</comment>
<evidence type="ECO:0000256" key="2">
    <source>
        <dbReference type="ARBA" id="ARBA00023242"/>
    </source>
</evidence>
<accession>A0A4R0RF69</accession>
<dbReference type="InterPro" id="IPR027417">
    <property type="entry name" value="P-loop_NTPase"/>
</dbReference>
<evidence type="ECO:0000313" key="4">
    <source>
        <dbReference type="Proteomes" id="UP000292702"/>
    </source>
</evidence>
<dbReference type="GO" id="GO:0042393">
    <property type="term" value="F:histone binding"/>
    <property type="evidence" value="ECO:0007669"/>
    <property type="project" value="TreeGrafter"/>
</dbReference>
<dbReference type="GO" id="GO:0016887">
    <property type="term" value="F:ATP hydrolysis activity"/>
    <property type="evidence" value="ECO:0007669"/>
    <property type="project" value="TreeGrafter"/>
</dbReference>
<evidence type="ECO:0000256" key="1">
    <source>
        <dbReference type="ARBA" id="ARBA00022801"/>
    </source>
</evidence>
<dbReference type="CDD" id="cd18793">
    <property type="entry name" value="SF2_C_SNF"/>
    <property type="match status" value="1"/>
</dbReference>
<gene>
    <name evidence="3" type="ORF">EIP91_001972</name>
</gene>
<dbReference type="GO" id="GO:0034728">
    <property type="term" value="P:nucleosome organization"/>
    <property type="evidence" value="ECO:0007669"/>
    <property type="project" value="TreeGrafter"/>
</dbReference>
<dbReference type="GO" id="GO:0003677">
    <property type="term" value="F:DNA binding"/>
    <property type="evidence" value="ECO:0007669"/>
    <property type="project" value="TreeGrafter"/>
</dbReference>
<dbReference type="OrthoDB" id="448448at2759"/>
<keyword evidence="4" id="KW-1185">Reference proteome</keyword>
<protein>
    <recommendedName>
        <fullName evidence="5">Helicase C-terminal domain-containing protein</fullName>
    </recommendedName>
</protein>
<dbReference type="Proteomes" id="UP000292702">
    <property type="component" value="Unassembled WGS sequence"/>
</dbReference>
<dbReference type="PANTHER" id="PTHR45623">
    <property type="entry name" value="CHROMODOMAIN-HELICASE-DNA-BINDING PROTEIN 3-RELATED-RELATED"/>
    <property type="match status" value="1"/>
</dbReference>
<keyword evidence="1" id="KW-0378">Hydrolase</keyword>
<name>A0A4R0RF69_9APHY</name>
<sequence>MSLLACVPSPRLGIEYCRINGRTVRQDNKYNNPDSEKFILLLTKRAGGLGINFTTADVVALYDSDCMDRAHRIGQTKQEYVSRFITDGSGGVEERMLEHAAQELMLNQPVIQQKRTQTTKAPYYFPIGQPGTVCTKHGCAGMAAAFIQMLREAFGSDTQPGNHDAHSLASLWISRVRPSICTTPPAPPTPSLPSD</sequence>
<dbReference type="AlphaFoldDB" id="A0A4R0RF69"/>
<evidence type="ECO:0008006" key="5">
    <source>
        <dbReference type="Google" id="ProtNLM"/>
    </source>
</evidence>
<organism evidence="3 4">
    <name type="scientific">Steccherinum ochraceum</name>
    <dbReference type="NCBI Taxonomy" id="92696"/>
    <lineage>
        <taxon>Eukaryota</taxon>
        <taxon>Fungi</taxon>
        <taxon>Dikarya</taxon>
        <taxon>Basidiomycota</taxon>
        <taxon>Agaricomycotina</taxon>
        <taxon>Agaricomycetes</taxon>
        <taxon>Polyporales</taxon>
        <taxon>Steccherinaceae</taxon>
        <taxon>Steccherinum</taxon>
    </lineage>
</organism>
<dbReference type="GO" id="GO:0140658">
    <property type="term" value="F:ATP-dependent chromatin remodeler activity"/>
    <property type="evidence" value="ECO:0007669"/>
    <property type="project" value="TreeGrafter"/>
</dbReference>
<dbReference type="GO" id="GO:0000785">
    <property type="term" value="C:chromatin"/>
    <property type="evidence" value="ECO:0007669"/>
    <property type="project" value="TreeGrafter"/>
</dbReference>
<proteinExistence type="predicted"/>
<dbReference type="PANTHER" id="PTHR45623:SF49">
    <property type="entry name" value="SWI_SNF-RELATED MATRIX-ASSOCIATED ACTIN-DEPENDENT REGULATOR OF CHROMATIN SUBFAMILY A MEMBER 5"/>
    <property type="match status" value="1"/>
</dbReference>
<dbReference type="EMBL" id="RWJN01000156">
    <property type="protein sequence ID" value="TCD65942.1"/>
    <property type="molecule type" value="Genomic_DNA"/>
</dbReference>
<dbReference type="STRING" id="92696.A0A4R0RF69"/>
<dbReference type="SUPFAM" id="SSF52540">
    <property type="entry name" value="P-loop containing nucleoside triphosphate hydrolases"/>
    <property type="match status" value="1"/>
</dbReference>
<dbReference type="InterPro" id="IPR049730">
    <property type="entry name" value="SNF2/RAD54-like_C"/>
</dbReference>
<dbReference type="GO" id="GO:0005634">
    <property type="term" value="C:nucleus"/>
    <property type="evidence" value="ECO:0007669"/>
    <property type="project" value="TreeGrafter"/>
</dbReference>
<dbReference type="Gene3D" id="3.40.50.300">
    <property type="entry name" value="P-loop containing nucleotide triphosphate hydrolases"/>
    <property type="match status" value="1"/>
</dbReference>
<reference evidence="3 4" key="1">
    <citation type="submission" date="2018-11" db="EMBL/GenBank/DDBJ databases">
        <title>Genome assembly of Steccherinum ochraceum LE-BIN_3174, the white-rot fungus of the Steccherinaceae family (The Residual Polyporoid clade, Polyporales, Basidiomycota).</title>
        <authorList>
            <person name="Fedorova T.V."/>
            <person name="Glazunova O.A."/>
            <person name="Landesman E.O."/>
            <person name="Moiseenko K.V."/>
            <person name="Psurtseva N.V."/>
            <person name="Savinova O.S."/>
            <person name="Shakhova N.V."/>
            <person name="Tyazhelova T.V."/>
            <person name="Vasina D.V."/>
        </authorList>
    </citation>
    <scope>NUCLEOTIDE SEQUENCE [LARGE SCALE GENOMIC DNA]</scope>
    <source>
        <strain evidence="3 4">LE-BIN_3174</strain>
    </source>
</reference>